<evidence type="ECO:0000256" key="9">
    <source>
        <dbReference type="SAM" id="MobiDB-lite"/>
    </source>
</evidence>
<dbReference type="GeneID" id="96002737"/>
<evidence type="ECO:0000256" key="1">
    <source>
        <dbReference type="ARBA" id="ARBA00008569"/>
    </source>
</evidence>
<evidence type="ECO:0000256" key="5">
    <source>
        <dbReference type="ARBA" id="ARBA00022691"/>
    </source>
</evidence>
<dbReference type="Proteomes" id="UP000803884">
    <property type="component" value="Unassembled WGS sequence"/>
</dbReference>
<dbReference type="GO" id="GO:0032259">
    <property type="term" value="P:methylation"/>
    <property type="evidence" value="ECO:0007669"/>
    <property type="project" value="UniProtKB-KW"/>
</dbReference>
<evidence type="ECO:0000256" key="6">
    <source>
        <dbReference type="ARBA" id="ARBA00022694"/>
    </source>
</evidence>
<comment type="similarity">
    <text evidence="1">Belongs to the TYW3 family.</text>
</comment>
<dbReference type="AlphaFoldDB" id="A0AB34L2A2"/>
<dbReference type="InterPro" id="IPR036602">
    <property type="entry name" value="tRNA_yW-synthesising-like_sf"/>
</dbReference>
<sequence length="302" mass="32935">MATTFQAKKQKILEQLEIPNEDYTDLSPKGSVDEGVRELVDEINKQAGFVTTSSCAGRVAVYLEGISKRARQDDTREDEPSGIASGGKGGGQWLYVSHDPPNMSDVTGDGAVCSLLGLPHAQTPSSPASAENTRFVRLKFEPLILHILTASLSHAQQALSAALTSGFRESGISSITSDGNVMVAVRTAGLAFDSVVAYLDHSGHVVPMVDEGYLRTLLQVSLDRFQVNTERKERFREALLHAIQGTGKAGRENKEGWEPADERHERKRAEGLRKKAEMQQQKSAAQNEDKSHDVLSPEQPEL</sequence>
<keyword evidence="4" id="KW-0808">Transferase</keyword>
<evidence type="ECO:0000313" key="11">
    <source>
        <dbReference type="EMBL" id="KAL1589893.1"/>
    </source>
</evidence>
<feature type="region of interest" description="Disordered" evidence="9">
    <location>
        <begin position="246"/>
        <end position="302"/>
    </location>
</feature>
<feature type="domain" description="tRNA wybutosine-synthesizing protein" evidence="10">
    <location>
        <begin position="8"/>
        <end position="240"/>
    </location>
</feature>
<dbReference type="RefSeq" id="XP_069232998.1">
    <property type="nucleotide sequence ID" value="XM_069369899.1"/>
</dbReference>
<dbReference type="EC" id="2.1.1.282" evidence="2"/>
<dbReference type="Pfam" id="PF02676">
    <property type="entry name" value="TYW3"/>
    <property type="match status" value="1"/>
</dbReference>
<feature type="compositionally biased region" description="Basic and acidic residues" evidence="9">
    <location>
        <begin position="249"/>
        <end position="277"/>
    </location>
</feature>
<keyword evidence="6" id="KW-0819">tRNA processing</keyword>
<evidence type="ECO:0000256" key="4">
    <source>
        <dbReference type="ARBA" id="ARBA00022679"/>
    </source>
</evidence>
<comment type="caution">
    <text evidence="11">The sequence shown here is derived from an EMBL/GenBank/DDBJ whole genome shotgun (WGS) entry which is preliminary data.</text>
</comment>
<keyword evidence="12" id="KW-1185">Reference proteome</keyword>
<evidence type="ECO:0000256" key="8">
    <source>
        <dbReference type="ARBA" id="ARBA00049202"/>
    </source>
</evidence>
<keyword evidence="3" id="KW-0489">Methyltransferase</keyword>
<name>A0AB34L2A2_9PEZI</name>
<evidence type="ECO:0000256" key="7">
    <source>
        <dbReference type="ARBA" id="ARBA00030554"/>
    </source>
</evidence>
<dbReference type="PANTHER" id="PTHR48418:SF1">
    <property type="entry name" value="TRNA WYBUTOSINE-SYNTHESIZING PROTEIN 3"/>
    <property type="match status" value="1"/>
</dbReference>
<organism evidence="11 12">
    <name type="scientific">Cladosporium halotolerans</name>
    <dbReference type="NCBI Taxonomy" id="1052096"/>
    <lineage>
        <taxon>Eukaryota</taxon>
        <taxon>Fungi</taxon>
        <taxon>Dikarya</taxon>
        <taxon>Ascomycota</taxon>
        <taxon>Pezizomycotina</taxon>
        <taxon>Dothideomycetes</taxon>
        <taxon>Dothideomycetidae</taxon>
        <taxon>Cladosporiales</taxon>
        <taxon>Cladosporiaceae</taxon>
        <taxon>Cladosporium</taxon>
    </lineage>
</organism>
<reference evidence="11 12" key="1">
    <citation type="journal article" date="2020" name="Microbiol. Resour. Announc.">
        <title>Draft Genome Sequence of a Cladosporium Species Isolated from the Mesophotic Ascidian Didemnum maculosum.</title>
        <authorList>
            <person name="Gioti A."/>
            <person name="Siaperas R."/>
            <person name="Nikolaivits E."/>
            <person name="Le Goff G."/>
            <person name="Ouazzani J."/>
            <person name="Kotoulas G."/>
            <person name="Topakas E."/>
        </authorList>
    </citation>
    <scope>NUCLEOTIDE SEQUENCE [LARGE SCALE GENOMIC DNA]</scope>
    <source>
        <strain evidence="11 12">TM138-S3</strain>
    </source>
</reference>
<dbReference type="Gene3D" id="3.30.1960.10">
    <property type="entry name" value="tRNA wybutosine-synthesizing-like"/>
    <property type="match status" value="1"/>
</dbReference>
<protein>
    <recommendedName>
        <fullName evidence="2">tRNA(Phe) 7-[(3-amino-3-carboxypropyl)-4-demethylwyosine(37)-N(4)]-methyltransferase</fullName>
        <ecNumber evidence="2">2.1.1.282</ecNumber>
    </recommendedName>
    <alternativeName>
        <fullName evidence="7">tRNA(Phe) 7-((3-amino-3-carboxypropyl)-4-demethylwyosine(37)-N(4))-methyltransferase</fullName>
    </alternativeName>
</protein>
<proteinExistence type="inferred from homology"/>
<dbReference type="SUPFAM" id="SSF111278">
    <property type="entry name" value="SSo0622-like"/>
    <property type="match status" value="1"/>
</dbReference>
<gene>
    <name evidence="11" type="ORF">WHR41_01293</name>
</gene>
<evidence type="ECO:0000313" key="12">
    <source>
        <dbReference type="Proteomes" id="UP000803884"/>
    </source>
</evidence>
<dbReference type="PANTHER" id="PTHR48418">
    <property type="entry name" value="TRNA WYBUTOSINE-SYNTHESIZING PROTEIN 3"/>
    <property type="match status" value="1"/>
</dbReference>
<feature type="region of interest" description="Disordered" evidence="9">
    <location>
        <begin position="70"/>
        <end position="91"/>
    </location>
</feature>
<comment type="catalytic activity">
    <reaction evidence="8">
        <text>4-demethyl-7-[(3S)-3-amino-3-carboxypropyl]wyosine(37) in tRNA(Phe) + S-adenosyl-L-methionine = 7-[(3S)-3-amino-3-carboxypropyl]wyosine(37) in tRNA(Phe) + S-adenosyl-L-homocysteine + H(+)</text>
        <dbReference type="Rhea" id="RHEA:36635"/>
        <dbReference type="Rhea" id="RHEA-COMP:10378"/>
        <dbReference type="Rhea" id="RHEA-COMP:10379"/>
        <dbReference type="ChEBI" id="CHEBI:15378"/>
        <dbReference type="ChEBI" id="CHEBI:57856"/>
        <dbReference type="ChEBI" id="CHEBI:59789"/>
        <dbReference type="ChEBI" id="CHEBI:73543"/>
        <dbReference type="ChEBI" id="CHEBI:73550"/>
        <dbReference type="EC" id="2.1.1.282"/>
    </reaction>
</comment>
<keyword evidence="5" id="KW-0949">S-adenosyl-L-methionine</keyword>
<evidence type="ECO:0000256" key="3">
    <source>
        <dbReference type="ARBA" id="ARBA00022603"/>
    </source>
</evidence>
<dbReference type="GO" id="GO:0008033">
    <property type="term" value="P:tRNA processing"/>
    <property type="evidence" value="ECO:0007669"/>
    <property type="project" value="UniProtKB-KW"/>
</dbReference>
<evidence type="ECO:0000256" key="2">
    <source>
        <dbReference type="ARBA" id="ARBA00012750"/>
    </source>
</evidence>
<dbReference type="GO" id="GO:0008168">
    <property type="term" value="F:methyltransferase activity"/>
    <property type="evidence" value="ECO:0007669"/>
    <property type="project" value="UniProtKB-KW"/>
</dbReference>
<accession>A0AB34L2A2</accession>
<dbReference type="EMBL" id="JAAQHG020000003">
    <property type="protein sequence ID" value="KAL1589893.1"/>
    <property type="molecule type" value="Genomic_DNA"/>
</dbReference>
<dbReference type="InterPro" id="IPR003827">
    <property type="entry name" value="tRNA_yW-synthesising"/>
</dbReference>
<evidence type="ECO:0000259" key="10">
    <source>
        <dbReference type="Pfam" id="PF02676"/>
    </source>
</evidence>